<feature type="compositionally biased region" description="Polar residues" evidence="1">
    <location>
        <begin position="240"/>
        <end position="249"/>
    </location>
</feature>
<accession>A0ABQ3UMC5</accession>
<evidence type="ECO:0000256" key="1">
    <source>
        <dbReference type="SAM" id="MobiDB-lite"/>
    </source>
</evidence>
<feature type="compositionally biased region" description="Low complexity" evidence="1">
    <location>
        <begin position="90"/>
        <end position="101"/>
    </location>
</feature>
<feature type="compositionally biased region" description="Basic and acidic residues" evidence="1">
    <location>
        <begin position="210"/>
        <end position="220"/>
    </location>
</feature>
<comment type="caution">
    <text evidence="2">The sequence shown here is derived from an EMBL/GenBank/DDBJ whole genome shotgun (WGS) entry which is preliminary data.</text>
</comment>
<feature type="region of interest" description="Disordered" evidence="1">
    <location>
        <begin position="210"/>
        <end position="279"/>
    </location>
</feature>
<name>A0ABQ3UMC5_9CHLR</name>
<proteinExistence type="predicted"/>
<sequence>MDGQKAKLEGDSRHIWLRYATEFESGGRRHTLEMGIPMPLGASDQEREQLLNEAEQGMNQLISRIEKRVSRTIPSGAPGNAPGIPRVSTPAPQGAPAGGRPAAPPQKPASVPAPQTSTQPTQPTPKVRESAAPVEEAQVPVPRQHSGVSLPSVPKVTGDLGGDMSLPDFIHYIKETWGIEPHEAMKQLNVRSLSNINRRSAIARLRELRDADSGGDDKQHSANQSTQTTASATGNERPYQASSAEAQNEQRPQPRQAEAQPAPQKQIEAAKREAVADQPTRPVIAAPQVNGNNHTTLPTNVVPLNGTRQAASRQARAFDEEVEPEDLDGLVDLEEGEEPMFPQAILDVASDKLHAFREMQGATAASPDRLKVLNILVGSQISKEQLQALLAGVWGITIQKKLKVDQNEALISWAKEDNFIPEVEAVLHLLEEEKYARGNR</sequence>
<feature type="compositionally biased region" description="Low complexity" evidence="1">
    <location>
        <begin position="250"/>
        <end position="267"/>
    </location>
</feature>
<reference evidence="2 3" key="1">
    <citation type="journal article" date="2021" name="Int. J. Syst. Evol. Microbiol.">
        <title>Reticulibacter mediterranei gen. nov., sp. nov., within the new family Reticulibacteraceae fam. nov., and Ktedonospora formicarum gen. nov., sp. nov., Ktedonobacter robiniae sp. nov., Dictyobacter formicarum sp. nov. and Dictyobacter arantiisoli sp. nov., belonging to the class Ktedonobacteria.</title>
        <authorList>
            <person name="Yabe S."/>
            <person name="Zheng Y."/>
            <person name="Wang C.M."/>
            <person name="Sakai Y."/>
            <person name="Abe K."/>
            <person name="Yokota A."/>
            <person name="Donadio S."/>
            <person name="Cavaletti L."/>
            <person name="Monciardini P."/>
        </authorList>
    </citation>
    <scope>NUCLEOTIDE SEQUENCE [LARGE SCALE GENOMIC DNA]</scope>
    <source>
        <strain evidence="2 3">SOSP1-30</strain>
    </source>
</reference>
<feature type="compositionally biased region" description="Low complexity" evidence="1">
    <location>
        <begin position="221"/>
        <end position="233"/>
    </location>
</feature>
<evidence type="ECO:0000313" key="2">
    <source>
        <dbReference type="EMBL" id="GHO53840.1"/>
    </source>
</evidence>
<feature type="compositionally biased region" description="Low complexity" evidence="1">
    <location>
        <begin position="114"/>
        <end position="125"/>
    </location>
</feature>
<evidence type="ECO:0000313" key="3">
    <source>
        <dbReference type="Proteomes" id="UP000654345"/>
    </source>
</evidence>
<dbReference type="RefSeq" id="WP_201370616.1">
    <property type="nucleotide sequence ID" value="NZ_BNJG01000001.1"/>
</dbReference>
<organism evidence="2 3">
    <name type="scientific">Ktedonobacter robiniae</name>
    <dbReference type="NCBI Taxonomy" id="2778365"/>
    <lineage>
        <taxon>Bacteria</taxon>
        <taxon>Bacillati</taxon>
        <taxon>Chloroflexota</taxon>
        <taxon>Ktedonobacteria</taxon>
        <taxon>Ktedonobacterales</taxon>
        <taxon>Ktedonobacteraceae</taxon>
        <taxon>Ktedonobacter</taxon>
    </lineage>
</organism>
<protein>
    <submittedName>
        <fullName evidence="2">Uncharacterized protein</fullName>
    </submittedName>
</protein>
<feature type="region of interest" description="Disordered" evidence="1">
    <location>
        <begin position="72"/>
        <end position="155"/>
    </location>
</feature>
<keyword evidence="3" id="KW-1185">Reference proteome</keyword>
<dbReference type="Proteomes" id="UP000654345">
    <property type="component" value="Unassembled WGS sequence"/>
</dbReference>
<gene>
    <name evidence="2" type="ORF">KSB_23150</name>
</gene>
<dbReference type="EMBL" id="BNJG01000001">
    <property type="protein sequence ID" value="GHO53840.1"/>
    <property type="molecule type" value="Genomic_DNA"/>
</dbReference>